<dbReference type="Proteomes" id="UP001139157">
    <property type="component" value="Unassembled WGS sequence"/>
</dbReference>
<feature type="chain" id="PRO_5040727619" evidence="2">
    <location>
        <begin position="30"/>
        <end position="186"/>
    </location>
</feature>
<dbReference type="AlphaFoldDB" id="A0A9X2J098"/>
<comment type="caution">
    <text evidence="3">The sequence shown here is derived from an EMBL/GenBank/DDBJ whole genome shotgun (WGS) entry which is preliminary data.</text>
</comment>
<accession>A0A9X2J098</accession>
<keyword evidence="2" id="KW-0732">Signal</keyword>
<keyword evidence="4" id="KW-1185">Reference proteome</keyword>
<dbReference type="EMBL" id="JAMRXG010000016">
    <property type="protein sequence ID" value="MCM6777594.1"/>
    <property type="molecule type" value="Genomic_DNA"/>
</dbReference>
<name>A0A9X2J098_9NOCA</name>
<evidence type="ECO:0000313" key="4">
    <source>
        <dbReference type="Proteomes" id="UP001139157"/>
    </source>
</evidence>
<organism evidence="3 4">
    <name type="scientific">Nocardia pulmonis</name>
    <dbReference type="NCBI Taxonomy" id="2951408"/>
    <lineage>
        <taxon>Bacteria</taxon>
        <taxon>Bacillati</taxon>
        <taxon>Actinomycetota</taxon>
        <taxon>Actinomycetes</taxon>
        <taxon>Mycobacteriales</taxon>
        <taxon>Nocardiaceae</taxon>
        <taxon>Nocardia</taxon>
    </lineage>
</organism>
<feature type="signal peptide" evidence="2">
    <location>
        <begin position="1"/>
        <end position="29"/>
    </location>
</feature>
<proteinExistence type="predicted"/>
<feature type="compositionally biased region" description="Basic and acidic residues" evidence="1">
    <location>
        <begin position="59"/>
        <end position="68"/>
    </location>
</feature>
<evidence type="ECO:0000313" key="3">
    <source>
        <dbReference type="EMBL" id="MCM6777594.1"/>
    </source>
</evidence>
<protein>
    <submittedName>
        <fullName evidence="3">Uncharacterized protein</fullName>
    </submittedName>
</protein>
<sequence length="186" mass="19787">MPTKKLAIALLSGSIALATPSTLSAPAQAAPAATAQQAQDACIDFLLRTIRAMPAGTHLDIENPDKPKSPRRTAQVPPVGWLGSSDGGAFPVPRRYWLDFWLLGYPTGPQDAAFADVADIWNHFGWRVTAGTNEVGDSTLEAALPDGYTLDAVRTLDHTGITLGCSSNPFPGWATQHTPSPTRLEQ</sequence>
<dbReference type="RefSeq" id="WP_251916900.1">
    <property type="nucleotide sequence ID" value="NZ_JAMRXG010000016.1"/>
</dbReference>
<feature type="region of interest" description="Disordered" evidence="1">
    <location>
        <begin position="58"/>
        <end position="80"/>
    </location>
</feature>
<gene>
    <name evidence="3" type="ORF">NDR86_29305</name>
</gene>
<reference evidence="3" key="1">
    <citation type="submission" date="2022-06" db="EMBL/GenBank/DDBJ databases">
        <title>Novel species in genus nocardia.</title>
        <authorList>
            <person name="Li F."/>
        </authorList>
    </citation>
    <scope>NUCLEOTIDE SEQUENCE</scope>
    <source>
        <strain evidence="3">CDC141</strain>
    </source>
</reference>
<evidence type="ECO:0000256" key="1">
    <source>
        <dbReference type="SAM" id="MobiDB-lite"/>
    </source>
</evidence>
<evidence type="ECO:0000256" key="2">
    <source>
        <dbReference type="SAM" id="SignalP"/>
    </source>
</evidence>